<organism evidence="1 2">
    <name type="scientific">Lupinus luteus</name>
    <name type="common">European yellow lupine</name>
    <dbReference type="NCBI Taxonomy" id="3873"/>
    <lineage>
        <taxon>Eukaryota</taxon>
        <taxon>Viridiplantae</taxon>
        <taxon>Streptophyta</taxon>
        <taxon>Embryophyta</taxon>
        <taxon>Tracheophyta</taxon>
        <taxon>Spermatophyta</taxon>
        <taxon>Magnoliopsida</taxon>
        <taxon>eudicotyledons</taxon>
        <taxon>Gunneridae</taxon>
        <taxon>Pentapetalae</taxon>
        <taxon>rosids</taxon>
        <taxon>fabids</taxon>
        <taxon>Fabales</taxon>
        <taxon>Fabaceae</taxon>
        <taxon>Papilionoideae</taxon>
        <taxon>50 kb inversion clade</taxon>
        <taxon>genistoids sensu lato</taxon>
        <taxon>core genistoids</taxon>
        <taxon>Genisteae</taxon>
        <taxon>Lupinus</taxon>
    </lineage>
</organism>
<dbReference type="EMBL" id="CAXHTB010000010">
    <property type="protein sequence ID" value="CAL0314003.1"/>
    <property type="molecule type" value="Genomic_DNA"/>
</dbReference>
<protein>
    <submittedName>
        <fullName evidence="1">Uncharacterized protein</fullName>
    </submittedName>
</protein>
<keyword evidence="2" id="KW-1185">Reference proteome</keyword>
<name>A0AAV1WYP9_LUPLU</name>
<accession>A0AAV1WYP9</accession>
<gene>
    <name evidence="1" type="ORF">LLUT_LOCUS15063</name>
</gene>
<comment type="caution">
    <text evidence="1">The sequence shown here is derived from an EMBL/GenBank/DDBJ whole genome shotgun (WGS) entry which is preliminary data.</text>
</comment>
<proteinExistence type="predicted"/>
<dbReference type="Proteomes" id="UP001497480">
    <property type="component" value="Unassembled WGS sequence"/>
</dbReference>
<reference evidence="1 2" key="1">
    <citation type="submission" date="2024-03" db="EMBL/GenBank/DDBJ databases">
        <authorList>
            <person name="Martinez-Hernandez J."/>
        </authorList>
    </citation>
    <scope>NUCLEOTIDE SEQUENCE [LARGE SCALE GENOMIC DNA]</scope>
</reference>
<evidence type="ECO:0000313" key="2">
    <source>
        <dbReference type="Proteomes" id="UP001497480"/>
    </source>
</evidence>
<evidence type="ECO:0000313" key="1">
    <source>
        <dbReference type="EMBL" id="CAL0314003.1"/>
    </source>
</evidence>
<sequence length="137" mass="15021">MRLESVSSEALPENITAWISDSLEKEWRSEVGDEVRGGGSRENVEREGEYEFNEGGGNFEVGVIDNINNEELSPIIVPPTFVPPTLDVGIVNVGPLPVGERVESLHGELEKSPLNFSLMNEGVGHRVQLGFPSHVRI</sequence>
<dbReference type="AlphaFoldDB" id="A0AAV1WYP9"/>